<dbReference type="GeneID" id="81374703"/>
<keyword evidence="3" id="KW-0804">Transcription</keyword>
<organism evidence="7 8">
    <name type="scientific">Penicillium cosmopolitanum</name>
    <dbReference type="NCBI Taxonomy" id="1131564"/>
    <lineage>
        <taxon>Eukaryota</taxon>
        <taxon>Fungi</taxon>
        <taxon>Dikarya</taxon>
        <taxon>Ascomycota</taxon>
        <taxon>Pezizomycotina</taxon>
        <taxon>Eurotiomycetes</taxon>
        <taxon>Eurotiomycetidae</taxon>
        <taxon>Eurotiales</taxon>
        <taxon>Aspergillaceae</taxon>
        <taxon>Penicillium</taxon>
    </lineage>
</organism>
<keyword evidence="2" id="KW-0805">Transcription regulation</keyword>
<name>A0A9W9VSS7_9EURO</name>
<dbReference type="EMBL" id="JAPZBU010000009">
    <property type="protein sequence ID" value="KAJ5388545.1"/>
    <property type="molecule type" value="Genomic_DNA"/>
</dbReference>
<dbReference type="GO" id="GO:0003677">
    <property type="term" value="F:DNA binding"/>
    <property type="evidence" value="ECO:0007669"/>
    <property type="project" value="InterPro"/>
</dbReference>
<evidence type="ECO:0000256" key="3">
    <source>
        <dbReference type="ARBA" id="ARBA00023163"/>
    </source>
</evidence>
<evidence type="ECO:0000259" key="6">
    <source>
        <dbReference type="Pfam" id="PF04082"/>
    </source>
</evidence>
<feature type="compositionally biased region" description="Basic and acidic residues" evidence="5">
    <location>
        <begin position="34"/>
        <end position="43"/>
    </location>
</feature>
<dbReference type="PANTHER" id="PTHR31001">
    <property type="entry name" value="UNCHARACTERIZED TRANSCRIPTIONAL REGULATORY PROTEIN"/>
    <property type="match status" value="1"/>
</dbReference>
<evidence type="ECO:0000256" key="1">
    <source>
        <dbReference type="ARBA" id="ARBA00004123"/>
    </source>
</evidence>
<proteinExistence type="predicted"/>
<feature type="domain" description="Xylanolytic transcriptional activator regulatory" evidence="6">
    <location>
        <begin position="167"/>
        <end position="354"/>
    </location>
</feature>
<dbReference type="GO" id="GO:0008270">
    <property type="term" value="F:zinc ion binding"/>
    <property type="evidence" value="ECO:0007669"/>
    <property type="project" value="InterPro"/>
</dbReference>
<evidence type="ECO:0000313" key="7">
    <source>
        <dbReference type="EMBL" id="KAJ5388545.1"/>
    </source>
</evidence>
<reference evidence="7" key="1">
    <citation type="submission" date="2022-12" db="EMBL/GenBank/DDBJ databases">
        <authorList>
            <person name="Petersen C."/>
        </authorList>
    </citation>
    <scope>NUCLEOTIDE SEQUENCE</scope>
    <source>
        <strain evidence="7">IBT 29677</strain>
    </source>
</reference>
<dbReference type="GO" id="GO:0005634">
    <property type="term" value="C:nucleus"/>
    <property type="evidence" value="ECO:0007669"/>
    <property type="project" value="UniProtKB-SubCell"/>
</dbReference>
<keyword evidence="4" id="KW-0539">Nucleus</keyword>
<comment type="caution">
    <text evidence="7">The sequence shown here is derived from an EMBL/GenBank/DDBJ whole genome shotgun (WGS) entry which is preliminary data.</text>
</comment>
<dbReference type="GO" id="GO:0006351">
    <property type="term" value="P:DNA-templated transcription"/>
    <property type="evidence" value="ECO:0007669"/>
    <property type="project" value="InterPro"/>
</dbReference>
<gene>
    <name evidence="7" type="ORF">N7509_011086</name>
</gene>
<evidence type="ECO:0000313" key="8">
    <source>
        <dbReference type="Proteomes" id="UP001147747"/>
    </source>
</evidence>
<feature type="compositionally biased region" description="Polar residues" evidence="5">
    <location>
        <begin position="10"/>
        <end position="22"/>
    </location>
</feature>
<dbReference type="Proteomes" id="UP001147747">
    <property type="component" value="Unassembled WGS sequence"/>
</dbReference>
<evidence type="ECO:0000256" key="5">
    <source>
        <dbReference type="SAM" id="MobiDB-lite"/>
    </source>
</evidence>
<dbReference type="AlphaFoldDB" id="A0A9W9VSS7"/>
<dbReference type="RefSeq" id="XP_056486343.1">
    <property type="nucleotide sequence ID" value="XM_056635723.1"/>
</dbReference>
<dbReference type="CDD" id="cd12148">
    <property type="entry name" value="fungal_TF_MHR"/>
    <property type="match status" value="1"/>
</dbReference>
<dbReference type="Pfam" id="PF04082">
    <property type="entry name" value="Fungal_trans"/>
    <property type="match status" value="1"/>
</dbReference>
<sequence>MKEAKDAIENSFQDNIGSQSLQPGGKVPHRKRSRLLDEVRGDESDSSTDDGFLEPTPLAVNDAAYEDDLDGAVDDLGFKIGRMRLSERIGGLYRPRIADEILSSLENIPKRGSSVIPSTPNSDSAKGSIKLKQSASASPADFIFSQGSSGASRVENIVSRNIADRLLERYWDSVHPVARILHRPSFAQRYETLWEAVEDGYQENITPSLAAIVFSVLLSAVVSMSEAQVRDLCQESREELIHKLKHGTENSLGRAQLLHCSKVETLQAFVAYLLSMCADEIRRAHSLLTSMAIRLAECMGLHRDPSEYGFSPIECQVRRLIWYQICYLDLKTSEIQGPRPYIHHDGYTTQIPTPTTTSTWNDMVFSMIRFECQEMQRKCLVLRSRVDQKKISLTKAIAKIEAFRVSMDAKYGPFIDAATPSPMQRMARQVMKLFTNLLYLISLHRYMNSVTYRVPDRLRQIVLSKGTDALEAAMELEVSDDLKQWSWYSSAYQQYHVAFLLLVEVFTFPLRREANRIWRCLDFIFADVLRDIPALDTNMKASTPQDLIAHRDVKARFLLTMICENMRVYHKSRGLKNPSHFQDSMIILTPQKDGDTSDPRMPLNYAHGEPETGDLAQHHPYISHNSQIPQQMATQSEDIPAFYIENTADLPQSLGNAAREWSSSYENLPSLPQNYESQPDQLDGEADMFSQSLHSHYLAPNWTPNESSTQSDYGEIQRGVAGIEPHMLEIDWVSPLITNLFKITKSPILMNYYEGPLGHHFPTGKQ</sequence>
<evidence type="ECO:0000256" key="4">
    <source>
        <dbReference type="ARBA" id="ARBA00023242"/>
    </source>
</evidence>
<comment type="subcellular location">
    <subcellularLocation>
        <location evidence="1">Nucleus</location>
    </subcellularLocation>
</comment>
<protein>
    <recommendedName>
        <fullName evidence="6">Xylanolytic transcriptional activator regulatory domain-containing protein</fullName>
    </recommendedName>
</protein>
<evidence type="ECO:0000256" key="2">
    <source>
        <dbReference type="ARBA" id="ARBA00023015"/>
    </source>
</evidence>
<dbReference type="InterPro" id="IPR050613">
    <property type="entry name" value="Sec_Metabolite_Reg"/>
</dbReference>
<accession>A0A9W9VSS7</accession>
<reference evidence="7" key="2">
    <citation type="journal article" date="2023" name="IMA Fungus">
        <title>Comparative genomic study of the Penicillium genus elucidates a diverse pangenome and 15 lateral gene transfer events.</title>
        <authorList>
            <person name="Petersen C."/>
            <person name="Sorensen T."/>
            <person name="Nielsen M.R."/>
            <person name="Sondergaard T.E."/>
            <person name="Sorensen J.L."/>
            <person name="Fitzpatrick D.A."/>
            <person name="Frisvad J.C."/>
            <person name="Nielsen K.L."/>
        </authorList>
    </citation>
    <scope>NUCLEOTIDE SEQUENCE</scope>
    <source>
        <strain evidence="7">IBT 29677</strain>
    </source>
</reference>
<feature type="region of interest" description="Disordered" evidence="5">
    <location>
        <begin position="1"/>
        <end position="55"/>
    </location>
</feature>
<dbReference type="InterPro" id="IPR007219">
    <property type="entry name" value="XnlR_reg_dom"/>
</dbReference>
<dbReference type="PANTHER" id="PTHR31001:SF40">
    <property type="entry name" value="ZN(II)2CYS6 TRANSCRIPTION FACTOR (EUROFUNG)"/>
    <property type="match status" value="1"/>
</dbReference>
<keyword evidence="8" id="KW-1185">Reference proteome</keyword>
<dbReference type="OrthoDB" id="424974at2759"/>